<evidence type="ECO:0000313" key="3">
    <source>
        <dbReference type="Proteomes" id="UP000509579"/>
    </source>
</evidence>
<accession>A0A6N1X7W1</accession>
<sequence length="74" mass="8000">MTRLLEIGVAEFTAYWKESHMPQSTKDSKGGNAHSTKNTHAKSSATEEKVKKSADKDSGSPTGALRHGEKKTTP</sequence>
<geneLocation type="plasmid" evidence="2 3">
    <name>unnamed1</name>
</geneLocation>
<dbReference type="Proteomes" id="UP000509579">
    <property type="component" value="Plasmid unnamed1"/>
</dbReference>
<feature type="compositionally biased region" description="Polar residues" evidence="1">
    <location>
        <begin position="33"/>
        <end position="44"/>
    </location>
</feature>
<dbReference type="EMBL" id="CP054841">
    <property type="protein sequence ID" value="QKV55484.1"/>
    <property type="molecule type" value="Genomic_DNA"/>
</dbReference>
<feature type="compositionally biased region" description="Basic and acidic residues" evidence="1">
    <location>
        <begin position="45"/>
        <end position="58"/>
    </location>
</feature>
<name>A0A6N1X7W1_9BURK</name>
<reference evidence="2 3" key="1">
    <citation type="submission" date="2020-06" db="EMBL/GenBank/DDBJ databases">
        <title>Acidovorax antarctica sp. nov., isolated from Corinth ice sheet soil, Antarctic Fields Peninsula.</title>
        <authorList>
            <person name="Xu Q."/>
            <person name="Peng F."/>
        </authorList>
    </citation>
    <scope>NUCLEOTIDE SEQUENCE [LARGE SCALE GENOMIC DNA]</scope>
    <source>
        <strain evidence="2 3">16-35-5</strain>
        <plasmid evidence="2 3">unnamed1</plasmid>
    </source>
</reference>
<dbReference type="KEGG" id="aant:HUK68_21455"/>
<organism evidence="2 3">
    <name type="scientific">Comamonas antarctica</name>
    <dbReference type="NCBI Taxonomy" id="2743470"/>
    <lineage>
        <taxon>Bacteria</taxon>
        <taxon>Pseudomonadati</taxon>
        <taxon>Pseudomonadota</taxon>
        <taxon>Betaproteobacteria</taxon>
        <taxon>Burkholderiales</taxon>
        <taxon>Comamonadaceae</taxon>
        <taxon>Comamonas</taxon>
    </lineage>
</organism>
<feature type="region of interest" description="Disordered" evidence="1">
    <location>
        <begin position="17"/>
        <end position="74"/>
    </location>
</feature>
<dbReference type="AlphaFoldDB" id="A0A6N1X7W1"/>
<dbReference type="RefSeq" id="WP_315123111.1">
    <property type="nucleotide sequence ID" value="NZ_CAURQT010000003.1"/>
</dbReference>
<proteinExistence type="predicted"/>
<protein>
    <submittedName>
        <fullName evidence="2">Uncharacterized protein</fullName>
    </submittedName>
</protein>
<keyword evidence="2" id="KW-0614">Plasmid</keyword>
<keyword evidence="3" id="KW-1185">Reference proteome</keyword>
<evidence type="ECO:0000313" key="2">
    <source>
        <dbReference type="EMBL" id="QKV55484.1"/>
    </source>
</evidence>
<gene>
    <name evidence="2" type="ORF">HUK68_21455</name>
</gene>
<evidence type="ECO:0000256" key="1">
    <source>
        <dbReference type="SAM" id="MobiDB-lite"/>
    </source>
</evidence>